<evidence type="ECO:0000313" key="2">
    <source>
        <dbReference type="Proteomes" id="UP000660380"/>
    </source>
</evidence>
<gene>
    <name evidence="1" type="ORF">H6G81_34415</name>
</gene>
<sequence length="206" mass="21789">MAFECSGTAYCQNSDSAVVSIKFQGSELETLRYDNAPICIVIDDSTTQNKCYRFAGKDIYNINFFEIFLCGTNPGYVAAAGGVTPAFNGVAVFGGGEYRYLSSTASITQVTGEINRNPSTPYSAGDCAGCLISAETVKVTITDKNNNKLYEKSGVSPQIKVACDGCAPGEIKCACEAYPGYCCIPCSEIISGIKSVRATVRSLSNG</sequence>
<protein>
    <submittedName>
        <fullName evidence="1">Uncharacterized protein</fullName>
    </submittedName>
</protein>
<dbReference type="Proteomes" id="UP000660380">
    <property type="component" value="Unassembled WGS sequence"/>
</dbReference>
<dbReference type="EMBL" id="JACJTA010000158">
    <property type="protein sequence ID" value="MBD2609450.1"/>
    <property type="molecule type" value="Genomic_DNA"/>
</dbReference>
<reference evidence="1 2" key="1">
    <citation type="journal article" date="2020" name="ISME J.">
        <title>Comparative genomics reveals insights into cyanobacterial evolution and habitat adaptation.</title>
        <authorList>
            <person name="Chen M.Y."/>
            <person name="Teng W.K."/>
            <person name="Zhao L."/>
            <person name="Hu C.X."/>
            <person name="Zhou Y.K."/>
            <person name="Han B.P."/>
            <person name="Song L.R."/>
            <person name="Shu W.S."/>
        </authorList>
    </citation>
    <scope>NUCLEOTIDE SEQUENCE [LARGE SCALE GENOMIC DNA]</scope>
    <source>
        <strain evidence="1 2">FACHB-248</strain>
    </source>
</reference>
<organism evidence="1 2">
    <name type="scientific">Scytonema hofmannii FACHB-248</name>
    <dbReference type="NCBI Taxonomy" id="1842502"/>
    <lineage>
        <taxon>Bacteria</taxon>
        <taxon>Bacillati</taxon>
        <taxon>Cyanobacteriota</taxon>
        <taxon>Cyanophyceae</taxon>
        <taxon>Nostocales</taxon>
        <taxon>Scytonemataceae</taxon>
        <taxon>Scytonema</taxon>
    </lineage>
</organism>
<evidence type="ECO:0000313" key="1">
    <source>
        <dbReference type="EMBL" id="MBD2609450.1"/>
    </source>
</evidence>
<comment type="caution">
    <text evidence="1">The sequence shown here is derived from an EMBL/GenBank/DDBJ whole genome shotgun (WGS) entry which is preliminary data.</text>
</comment>
<keyword evidence="2" id="KW-1185">Reference proteome</keyword>
<proteinExistence type="predicted"/>
<dbReference type="RefSeq" id="WP_029637032.1">
    <property type="nucleotide sequence ID" value="NZ_JACJTA010000158.1"/>
</dbReference>
<name>A0ABR8H0V1_9CYAN</name>
<accession>A0ABR8H0V1</accession>